<dbReference type="PRINTS" id="PR00313">
    <property type="entry name" value="CABNDNGRPT"/>
</dbReference>
<feature type="region of interest" description="Disordered" evidence="3">
    <location>
        <begin position="169"/>
        <end position="198"/>
    </location>
</feature>
<dbReference type="InterPro" id="IPR050557">
    <property type="entry name" value="RTX_toxin/Mannuronan_C5-epim"/>
</dbReference>
<dbReference type="EMBL" id="JACIDC010000001">
    <property type="protein sequence ID" value="MBB4038784.1"/>
    <property type="molecule type" value="Genomic_DNA"/>
</dbReference>
<dbReference type="SUPFAM" id="SSF51120">
    <property type="entry name" value="beta-Roll"/>
    <property type="match status" value="1"/>
</dbReference>
<dbReference type="AlphaFoldDB" id="A0A7W6ICB2"/>
<dbReference type="InterPro" id="IPR001343">
    <property type="entry name" value="Hemolysn_Ca-bd"/>
</dbReference>
<evidence type="ECO:0000256" key="3">
    <source>
        <dbReference type="SAM" id="MobiDB-lite"/>
    </source>
</evidence>
<evidence type="ECO:0000313" key="5">
    <source>
        <dbReference type="Proteomes" id="UP000519439"/>
    </source>
</evidence>
<dbReference type="PROSITE" id="PS00330">
    <property type="entry name" value="HEMOLYSIN_CALCIUM"/>
    <property type="match status" value="2"/>
</dbReference>
<feature type="compositionally biased region" description="Gly residues" evidence="3">
    <location>
        <begin position="175"/>
        <end position="189"/>
    </location>
</feature>
<dbReference type="Pfam" id="PF00353">
    <property type="entry name" value="HemolysinCabind"/>
    <property type="match status" value="1"/>
</dbReference>
<dbReference type="InterPro" id="IPR011049">
    <property type="entry name" value="Serralysin-like_metalloprot_C"/>
</dbReference>
<reference evidence="4 5" key="1">
    <citation type="submission" date="2020-08" db="EMBL/GenBank/DDBJ databases">
        <title>Genomic Encyclopedia of Type Strains, Phase IV (KMG-IV): sequencing the most valuable type-strain genomes for metagenomic binning, comparative biology and taxonomic classification.</title>
        <authorList>
            <person name="Goeker M."/>
        </authorList>
    </citation>
    <scope>NUCLEOTIDE SEQUENCE [LARGE SCALE GENOMIC DNA]</scope>
    <source>
        <strain evidence="4 5">DSM 15743</strain>
    </source>
</reference>
<proteinExistence type="predicted"/>
<keyword evidence="2" id="KW-0964">Secreted</keyword>
<dbReference type="InterPro" id="IPR018511">
    <property type="entry name" value="Hemolysin-typ_Ca-bd_CS"/>
</dbReference>
<comment type="subcellular location">
    <subcellularLocation>
        <location evidence="1">Secreted</location>
    </subcellularLocation>
</comment>
<accession>A0A7W6ICB2</accession>
<dbReference type="GO" id="GO:0005509">
    <property type="term" value="F:calcium ion binding"/>
    <property type="evidence" value="ECO:0007669"/>
    <property type="project" value="InterPro"/>
</dbReference>
<protein>
    <submittedName>
        <fullName evidence="4">Ca2+-binding RTX toxin-like protein</fullName>
    </submittedName>
</protein>
<dbReference type="PANTHER" id="PTHR38340">
    <property type="entry name" value="S-LAYER PROTEIN"/>
    <property type="match status" value="1"/>
</dbReference>
<evidence type="ECO:0000313" key="4">
    <source>
        <dbReference type="EMBL" id="MBB4038784.1"/>
    </source>
</evidence>
<organism evidence="4 5">
    <name type="scientific">Microvirga flocculans</name>
    <dbReference type="NCBI Taxonomy" id="217168"/>
    <lineage>
        <taxon>Bacteria</taxon>
        <taxon>Pseudomonadati</taxon>
        <taxon>Pseudomonadota</taxon>
        <taxon>Alphaproteobacteria</taxon>
        <taxon>Hyphomicrobiales</taxon>
        <taxon>Methylobacteriaceae</taxon>
        <taxon>Microvirga</taxon>
    </lineage>
</organism>
<keyword evidence="5" id="KW-1185">Reference proteome</keyword>
<dbReference type="PANTHER" id="PTHR38340:SF1">
    <property type="entry name" value="S-LAYER PROTEIN"/>
    <property type="match status" value="1"/>
</dbReference>
<evidence type="ECO:0000256" key="1">
    <source>
        <dbReference type="ARBA" id="ARBA00004613"/>
    </source>
</evidence>
<name>A0A7W6ICB2_9HYPH</name>
<gene>
    <name evidence="4" type="ORF">GGR34_000413</name>
</gene>
<comment type="caution">
    <text evidence="4">The sequence shown here is derived from an EMBL/GenBank/DDBJ whole genome shotgun (WGS) entry which is preliminary data.</text>
</comment>
<sequence>MAKTLDTWKFDGDYHRIVEGGGPTPLDWGGDAEVISGYGILDVQVGLWGAADVLHERLGIMPGMGVTLSNGFEVGSEVSINGYPAIVMPGGSGTYNFHIMFPEPGDPTRYRGAPPEIVQTFLRALTYQNTAETIPDDFSRLVSVILSNDGDGTTGHDFEQEFVTFSKWLPRHGPDTGGPGDDDPGGGGNLPPSIGGNLNRGAISDSGFPFAQMTVSDANNDILTASIGIGEPRWGYFLASSLSGGTYNAQTGIYTISGTPAFVQAAIQKLVFVAAPRPESAPASLSSIFFNVTVSDGTASTSVRLDANLWTNRADVIKGKSTSEKLYGHSGKDKLYGNGGNDKLYGGSGSDSLNGGSGKDAFVFDTKPNAKTNRDAIADFKVKDDSFWLDNAVFTKLGKSGSEKKPAQLKKDFFTIGSKAKDKNDYVIYDDKKGKLYYDADGSGSKYKQVEIATLSKKLAMTYKDFFVI</sequence>
<evidence type="ECO:0000256" key="2">
    <source>
        <dbReference type="ARBA" id="ARBA00022525"/>
    </source>
</evidence>
<dbReference type="Proteomes" id="UP000519439">
    <property type="component" value="Unassembled WGS sequence"/>
</dbReference>
<dbReference type="RefSeq" id="WP_051434939.1">
    <property type="nucleotide sequence ID" value="NZ_JACIDC010000001.1"/>
</dbReference>
<dbReference type="Gene3D" id="2.150.10.10">
    <property type="entry name" value="Serralysin-like metalloprotease, C-terminal"/>
    <property type="match status" value="1"/>
</dbReference>
<dbReference type="GO" id="GO:0005576">
    <property type="term" value="C:extracellular region"/>
    <property type="evidence" value="ECO:0007669"/>
    <property type="project" value="UniProtKB-SubCell"/>
</dbReference>